<evidence type="ECO:0000313" key="7">
    <source>
        <dbReference type="EMBL" id="CUS01885.1"/>
    </source>
</evidence>
<name>A0A160T0F1_9CHLR</name>
<dbReference type="Gene3D" id="1.10.287.1120">
    <property type="entry name" value="Bipartite methylase S protein"/>
    <property type="match status" value="1"/>
</dbReference>
<evidence type="ECO:0000259" key="6">
    <source>
        <dbReference type="Pfam" id="PF01420"/>
    </source>
</evidence>
<dbReference type="REBASE" id="155551">
    <property type="entry name" value="S.AspCfxKORF2P"/>
</dbReference>
<dbReference type="GO" id="GO:0009307">
    <property type="term" value="P:DNA restriction-modification system"/>
    <property type="evidence" value="ECO:0007669"/>
    <property type="project" value="UniProtKB-KW"/>
</dbReference>
<dbReference type="PANTHER" id="PTHR43140:SF1">
    <property type="entry name" value="TYPE I RESTRICTION ENZYME ECOKI SPECIFICITY SUBUNIT"/>
    <property type="match status" value="1"/>
</dbReference>
<keyword evidence="8" id="KW-1185">Reference proteome</keyword>
<keyword evidence="2" id="KW-0680">Restriction system</keyword>
<dbReference type="SUPFAM" id="SSF116734">
    <property type="entry name" value="DNA methylase specificity domain"/>
    <property type="match status" value="2"/>
</dbReference>
<feature type="region of interest" description="Disordered" evidence="5">
    <location>
        <begin position="450"/>
        <end position="481"/>
    </location>
</feature>
<dbReference type="Pfam" id="PF01420">
    <property type="entry name" value="Methylase_S"/>
    <property type="match status" value="2"/>
</dbReference>
<comment type="similarity">
    <text evidence="1">Belongs to the type-I restriction system S methylase family.</text>
</comment>
<sequence length="481" mass="54536">MTPRLKSYPTYKDSGVPWLGDVPAHWKVRKQRQVVKLLVSNVDKHSFENEKAVRLCNYVDVYKHDRITERLHFMKATATEDEINRFRLREGDVLVTKDSESWNDIGVPALVEYTADDLVCGYHLAILRPHTEQIIGVYLLRAIQSQGVASQYYISANGVTRYGLTHQGIKNVQIPIPPLPEQHAIARYLDHIDARIKRAIRAKRKLIALLNEQKQAIIHRAVTRGLDPDVPLRPSGVEWLGDIPAHWEVRRVKQVSQILRGKFTHRPRNDPSFYDGPYPFIQTGEVSRAEKSILGYRQTLNERGFAVSKLFPAGTLVMTIAANIGDVAVLDFDACFPDSIVGLVPLNIIERDYLYYVFLSMKLELLREAPVNTQGNLNIDRIGGQSLPLPPMLEQKLIMKKIEVDTTEVSAAMRRTKQQIDLIREYRTRLIADVVTGKLDVRAAAAGLPEELEEIEPDATEAEEIDLDAEPAEWEDESDAP</sequence>
<dbReference type="InterPro" id="IPR000055">
    <property type="entry name" value="Restrct_endonuc_typeI_TRD"/>
</dbReference>
<evidence type="ECO:0000256" key="3">
    <source>
        <dbReference type="ARBA" id="ARBA00023125"/>
    </source>
</evidence>
<dbReference type="EMBL" id="LN890655">
    <property type="protein sequence ID" value="CUS01885.1"/>
    <property type="molecule type" value="Genomic_DNA"/>
</dbReference>
<dbReference type="GO" id="GO:0003677">
    <property type="term" value="F:DNA binding"/>
    <property type="evidence" value="ECO:0007669"/>
    <property type="project" value="UniProtKB-KW"/>
</dbReference>
<keyword evidence="3" id="KW-0238">DNA-binding</keyword>
<dbReference type="Gene3D" id="3.90.220.20">
    <property type="entry name" value="DNA methylase specificity domains"/>
    <property type="match status" value="2"/>
</dbReference>
<reference evidence="7" key="1">
    <citation type="submission" date="2016-01" db="EMBL/GenBank/DDBJ databases">
        <authorList>
            <person name="Mcilroy J.S."/>
            <person name="Karst M S."/>
            <person name="Albertsen M."/>
        </authorList>
    </citation>
    <scope>NUCLEOTIDE SEQUENCE</scope>
    <source>
        <strain evidence="7">Cfx-K</strain>
    </source>
</reference>
<dbReference type="AlphaFoldDB" id="A0A160T0F1"/>
<evidence type="ECO:0000256" key="1">
    <source>
        <dbReference type="ARBA" id="ARBA00010923"/>
    </source>
</evidence>
<evidence type="ECO:0000313" key="8">
    <source>
        <dbReference type="Proteomes" id="UP000215027"/>
    </source>
</evidence>
<feature type="domain" description="Type I restriction modification DNA specificity" evidence="6">
    <location>
        <begin position="26"/>
        <end position="201"/>
    </location>
</feature>
<evidence type="ECO:0000256" key="5">
    <source>
        <dbReference type="SAM" id="MobiDB-lite"/>
    </source>
</evidence>
<evidence type="ECO:0000256" key="2">
    <source>
        <dbReference type="ARBA" id="ARBA00022747"/>
    </source>
</evidence>
<dbReference type="CDD" id="cd17282">
    <property type="entry name" value="RMtype1_S_Eco16444ORF1681_TRD1-CR1_like"/>
    <property type="match status" value="1"/>
</dbReference>
<evidence type="ECO:0000256" key="4">
    <source>
        <dbReference type="ARBA" id="ARBA00038652"/>
    </source>
</evidence>
<organism evidence="7 8">
    <name type="scientific">Candidatus Promineifilum breve</name>
    <dbReference type="NCBI Taxonomy" id="1806508"/>
    <lineage>
        <taxon>Bacteria</taxon>
        <taxon>Bacillati</taxon>
        <taxon>Chloroflexota</taxon>
        <taxon>Ardenticatenia</taxon>
        <taxon>Candidatus Promineifilales</taxon>
        <taxon>Candidatus Promineifilaceae</taxon>
        <taxon>Candidatus Promineifilum</taxon>
    </lineage>
</organism>
<dbReference type="KEGG" id="pbf:CFX0092_A0004"/>
<dbReference type="RefSeq" id="WP_095041564.1">
    <property type="nucleotide sequence ID" value="NZ_LN890655.1"/>
</dbReference>
<dbReference type="InterPro" id="IPR044946">
    <property type="entry name" value="Restrct_endonuc_typeI_TRD_sf"/>
</dbReference>
<dbReference type="Proteomes" id="UP000215027">
    <property type="component" value="Chromosome I"/>
</dbReference>
<protein>
    <submittedName>
        <fullName evidence="7">Type I DNA specificity S subunit</fullName>
    </submittedName>
</protein>
<feature type="domain" description="Type I restriction modification DNA specificity" evidence="6">
    <location>
        <begin position="245"/>
        <end position="403"/>
    </location>
</feature>
<dbReference type="InterPro" id="IPR051212">
    <property type="entry name" value="Type-I_RE_S_subunit"/>
</dbReference>
<dbReference type="PANTHER" id="PTHR43140">
    <property type="entry name" value="TYPE-1 RESTRICTION ENZYME ECOKI SPECIFICITY PROTEIN"/>
    <property type="match status" value="1"/>
</dbReference>
<comment type="subunit">
    <text evidence="4">The methyltransferase is composed of M and S polypeptides.</text>
</comment>
<proteinExistence type="inferred from homology"/>
<accession>A0A160T0F1</accession>
<dbReference type="OrthoDB" id="9811611at2"/>
<gene>
    <name evidence="7" type="ORF">CFX0092_A0004</name>
</gene>